<dbReference type="AlphaFoldDB" id="A0A0F9ENA8"/>
<reference evidence="1" key="1">
    <citation type="journal article" date="2015" name="Nature">
        <title>Complex archaea that bridge the gap between prokaryotes and eukaryotes.</title>
        <authorList>
            <person name="Spang A."/>
            <person name="Saw J.H."/>
            <person name="Jorgensen S.L."/>
            <person name="Zaremba-Niedzwiedzka K."/>
            <person name="Martijn J."/>
            <person name="Lind A.E."/>
            <person name="van Eijk R."/>
            <person name="Schleper C."/>
            <person name="Guy L."/>
            <person name="Ettema T.J."/>
        </authorList>
    </citation>
    <scope>NUCLEOTIDE SEQUENCE</scope>
</reference>
<proteinExistence type="predicted"/>
<organism evidence="1">
    <name type="scientific">marine sediment metagenome</name>
    <dbReference type="NCBI Taxonomy" id="412755"/>
    <lineage>
        <taxon>unclassified sequences</taxon>
        <taxon>metagenomes</taxon>
        <taxon>ecological metagenomes</taxon>
    </lineage>
</organism>
<accession>A0A0F9ENA8</accession>
<comment type="caution">
    <text evidence="1">The sequence shown here is derived from an EMBL/GenBank/DDBJ whole genome shotgun (WGS) entry which is preliminary data.</text>
</comment>
<dbReference type="EMBL" id="LAZR01034048">
    <property type="protein sequence ID" value="KKL46390.1"/>
    <property type="molecule type" value="Genomic_DNA"/>
</dbReference>
<name>A0A0F9ENA8_9ZZZZ</name>
<sequence>MEKFTKITTGFVTQSYEKNTDGKFVCTEQEFIAGDEVDYEDVDGDSIDPPEYEYQPFNMAMISSIQVIDQLRDVLTSIDVGGEQSRQFAEEIAMLKKALKALGCSVDQSKTVVLSFLEAQLLGACKVITSYTMDLLYKLDDQVNLDDIEELQQARDVIDRYEDFATQSGKLLIECFVSEQCSDLPCNKLPVNILAESGKLWVQPAGYGDKTSADGHGWPIGLEIWQGRLRLIVFDDINTEEPKIIDLENAREDSRID</sequence>
<protein>
    <submittedName>
        <fullName evidence="1">Uncharacterized protein</fullName>
    </submittedName>
</protein>
<evidence type="ECO:0000313" key="1">
    <source>
        <dbReference type="EMBL" id="KKL46390.1"/>
    </source>
</evidence>
<gene>
    <name evidence="1" type="ORF">LCGC14_2346030</name>
</gene>